<dbReference type="Proteomes" id="UP000541470">
    <property type="component" value="Unassembled WGS sequence"/>
</dbReference>
<sequence length="87" mass="9927">MVERDEDWIAKRAYALWEEEGRPDGRHESHWQEAARAWEALYVSASETSANAVRRIRSAKIIAEQEGLPPQPAPIPTPRRPRAPKKG</sequence>
<feature type="region of interest" description="Disordered" evidence="1">
    <location>
        <begin position="63"/>
        <end position="87"/>
    </location>
</feature>
<proteinExistence type="predicted"/>
<evidence type="ECO:0000256" key="1">
    <source>
        <dbReference type="SAM" id="MobiDB-lite"/>
    </source>
</evidence>
<reference evidence="2 3" key="1">
    <citation type="submission" date="2020-04" db="EMBL/GenBank/DDBJ databases">
        <title>Rhizobium sp. S-51 isolated from soil.</title>
        <authorList>
            <person name="Dahal R.H."/>
        </authorList>
    </citation>
    <scope>NUCLEOTIDE SEQUENCE [LARGE SCALE GENOMIC DNA]</scope>
    <source>
        <strain evidence="2 3">S-51</strain>
    </source>
</reference>
<evidence type="ECO:0000313" key="3">
    <source>
        <dbReference type="Proteomes" id="UP000541470"/>
    </source>
</evidence>
<evidence type="ECO:0000313" key="2">
    <source>
        <dbReference type="EMBL" id="NML74916.1"/>
    </source>
</evidence>
<protein>
    <submittedName>
        <fullName evidence="2">DUF2934 domain-containing protein</fullName>
    </submittedName>
</protein>
<name>A0A7Y0AWV7_9HYPH</name>
<dbReference type="InterPro" id="IPR021327">
    <property type="entry name" value="DUF2934"/>
</dbReference>
<comment type="caution">
    <text evidence="2">The sequence shown here is derived from an EMBL/GenBank/DDBJ whole genome shotgun (WGS) entry which is preliminary data.</text>
</comment>
<dbReference type="EMBL" id="JABBGK010000002">
    <property type="protein sequence ID" value="NML74916.1"/>
    <property type="molecule type" value="Genomic_DNA"/>
</dbReference>
<dbReference type="Pfam" id="PF11154">
    <property type="entry name" value="DUF2934"/>
    <property type="match status" value="1"/>
</dbReference>
<feature type="compositionally biased region" description="Pro residues" evidence="1">
    <location>
        <begin position="69"/>
        <end position="78"/>
    </location>
</feature>
<accession>A0A7Y0AWV7</accession>
<keyword evidence="3" id="KW-1185">Reference proteome</keyword>
<gene>
    <name evidence="2" type="ORF">HHL25_12335</name>
</gene>
<organism evidence="2 3">
    <name type="scientific">Rhizobium terricola</name>
    <dbReference type="NCBI Taxonomy" id="2728849"/>
    <lineage>
        <taxon>Bacteria</taxon>
        <taxon>Pseudomonadati</taxon>
        <taxon>Pseudomonadota</taxon>
        <taxon>Alphaproteobacteria</taxon>
        <taxon>Hyphomicrobiales</taxon>
        <taxon>Rhizobiaceae</taxon>
        <taxon>Rhizobium/Agrobacterium group</taxon>
        <taxon>Rhizobium</taxon>
    </lineage>
</organism>
<dbReference type="AlphaFoldDB" id="A0A7Y0AWV7"/>
<dbReference type="RefSeq" id="WP_169590850.1">
    <property type="nucleotide sequence ID" value="NZ_JABBGK010000002.1"/>
</dbReference>